<dbReference type="SMART" id="SM00855">
    <property type="entry name" value="PGAM"/>
    <property type="match status" value="1"/>
</dbReference>
<dbReference type="InterPro" id="IPR001345">
    <property type="entry name" value="PG/BPGM_mutase_AS"/>
</dbReference>
<dbReference type="InterPro" id="IPR050275">
    <property type="entry name" value="PGM_Phosphatase"/>
</dbReference>
<dbReference type="RefSeq" id="WP_218327331.1">
    <property type="nucleotide sequence ID" value="NZ_JAHUZB010000007.1"/>
</dbReference>
<gene>
    <name evidence="1" type="ORF">KUA55_14990</name>
</gene>
<comment type="caution">
    <text evidence="1">The sequence shown here is derived from an EMBL/GenBank/DDBJ whole genome shotgun (WGS) entry which is preliminary data.</text>
</comment>
<sequence>MKTLYLVRHGETLFNQQNKIQGWCDAPLTEKGIQQALTVKNYFAKRQLTFDKAYSSTSERARDTLALITDQPSTCLKDLREWHFGRLEGENERINPPLPYNDFFVSYGGESQTAFQQRAIEICQKIMQKDGEQILIVSHGAFCGRFREYWQTHSLTERKVATIDNCCIFIYQFEAEIFHLTEIISHQEQLLALKK</sequence>
<name>A0ABS6TGC5_9ENTE</name>
<organism evidence="1 2">
    <name type="scientific">Enterococcus alishanensis</name>
    <dbReference type="NCBI Taxonomy" id="1303817"/>
    <lineage>
        <taxon>Bacteria</taxon>
        <taxon>Bacillati</taxon>
        <taxon>Bacillota</taxon>
        <taxon>Bacilli</taxon>
        <taxon>Lactobacillales</taxon>
        <taxon>Enterococcaceae</taxon>
        <taxon>Enterococcus</taxon>
    </lineage>
</organism>
<dbReference type="PROSITE" id="PS00175">
    <property type="entry name" value="PG_MUTASE"/>
    <property type="match status" value="1"/>
</dbReference>
<dbReference type="Proteomes" id="UP000774130">
    <property type="component" value="Unassembled WGS sequence"/>
</dbReference>
<evidence type="ECO:0000313" key="1">
    <source>
        <dbReference type="EMBL" id="MBV7391985.1"/>
    </source>
</evidence>
<dbReference type="CDD" id="cd07067">
    <property type="entry name" value="HP_PGM_like"/>
    <property type="match status" value="1"/>
</dbReference>
<accession>A0ABS6TGC5</accession>
<protein>
    <submittedName>
        <fullName evidence="1">Phosphoglycerate mutase family protein</fullName>
    </submittedName>
</protein>
<dbReference type="PANTHER" id="PTHR48100:SF5">
    <property type="entry name" value="HISTIDINE PHOSPHATASE FAMILY PROTEIN"/>
    <property type="match status" value="1"/>
</dbReference>
<dbReference type="PANTHER" id="PTHR48100">
    <property type="entry name" value="BROAD-SPECIFICITY PHOSPHATASE YOR283W-RELATED"/>
    <property type="match status" value="1"/>
</dbReference>
<keyword evidence="2" id="KW-1185">Reference proteome</keyword>
<proteinExistence type="predicted"/>
<dbReference type="Pfam" id="PF00300">
    <property type="entry name" value="His_Phos_1"/>
    <property type="match status" value="1"/>
</dbReference>
<reference evidence="1 2" key="1">
    <citation type="submission" date="2021-06" db="EMBL/GenBank/DDBJ databases">
        <title>Enterococcus alishanensis sp. nov., a novel lactic acid bacterium isolated from fresh coffee beans.</title>
        <authorList>
            <person name="Chen Y.-S."/>
        </authorList>
    </citation>
    <scope>NUCLEOTIDE SEQUENCE [LARGE SCALE GENOMIC DNA]</scope>
    <source>
        <strain evidence="1 2">ALS3</strain>
    </source>
</reference>
<dbReference type="InterPro" id="IPR013078">
    <property type="entry name" value="His_Pase_superF_clade-1"/>
</dbReference>
<evidence type="ECO:0000313" key="2">
    <source>
        <dbReference type="Proteomes" id="UP000774130"/>
    </source>
</evidence>
<dbReference type="EMBL" id="JAHUZB010000007">
    <property type="protein sequence ID" value="MBV7391985.1"/>
    <property type="molecule type" value="Genomic_DNA"/>
</dbReference>